<reference evidence="2 3" key="1">
    <citation type="submission" date="2024-02" db="EMBL/GenBank/DDBJ databases">
        <title>De novo assembly and annotation of 12 fungi associated with fruit tree decline syndrome in Ontario, Canada.</title>
        <authorList>
            <person name="Sulman M."/>
            <person name="Ellouze W."/>
            <person name="Ilyukhin E."/>
        </authorList>
    </citation>
    <scope>NUCLEOTIDE SEQUENCE [LARGE SCALE GENOMIC DNA]</scope>
    <source>
        <strain evidence="2 3">M42-189</strain>
    </source>
</reference>
<evidence type="ECO:0000259" key="1">
    <source>
        <dbReference type="Pfam" id="PF06985"/>
    </source>
</evidence>
<evidence type="ECO:0000313" key="2">
    <source>
        <dbReference type="EMBL" id="KAL1607660.1"/>
    </source>
</evidence>
<name>A0ABR3RT94_9PLEO</name>
<evidence type="ECO:0000313" key="3">
    <source>
        <dbReference type="Proteomes" id="UP001521785"/>
    </source>
</evidence>
<dbReference type="PANTHER" id="PTHR24148:SF73">
    <property type="entry name" value="HET DOMAIN PROTEIN (AFU_ORTHOLOGUE AFUA_8G01020)"/>
    <property type="match status" value="1"/>
</dbReference>
<proteinExistence type="predicted"/>
<sequence>MPCRHHDVQVFDGLRCCLACGEAIFDTKQERKPDLPRSQNAPYTYAHLNYSLGQEIRLCVLFSGRPTDDLDVDLVHVNIRNHPPYEAISYAWATQEGDDSLSQTVHCHGGTIPVTKTCEAALKRLRLWGRSRYLWVDALCIDQNNVKERNHQVGFMGTIFSNASQVLIYLGPGSPATDRMLNYLKGDESDSDKRIVIHSVLDDFLDHRWFDRVWILQEIALARLATMVAGEKTIRWTSETINKLLALCTPRLPPSALRWLPASQPERDVLTVLHRSRNCSSTDPRDKVYAVLGLAQAEFRDGFPIDYSLTVEEVYTQLATHTMELEQELRVLKYADGLRMRDMPSWVPQWDYKIGYDPLPKQFTDNELVLLASVWYTPALQSLQTEPDSSKELLQKFLEIFPKDQQPLPTAAWLEAWIYWTKSESEQHATLDPEAAALYITKMHALDFHFSISPREFREHSSSKIVYVPDSNLSSSPLWRCLRVRAHRLDFIKLIKGYRSARQLHHFTTDLPKPFRRFQSCDLCLQHYVSVPICQAEPTIPNTITDEFIRDMKKVLGDGKTMFQTLRSVGVGRVDMHPGDSIWALDGVDVPFILRKVDDHYIFIGECFLYRALRSSLCMCCGCELEPWPIVTHIIDIW</sequence>
<gene>
    <name evidence="2" type="ORF">SLS60_002595</name>
</gene>
<dbReference type="Pfam" id="PF06985">
    <property type="entry name" value="HET"/>
    <property type="match status" value="1"/>
</dbReference>
<keyword evidence="3" id="KW-1185">Reference proteome</keyword>
<accession>A0ABR3RT94</accession>
<dbReference type="InterPro" id="IPR010730">
    <property type="entry name" value="HET"/>
</dbReference>
<organism evidence="2 3">
    <name type="scientific">Paraconiothyrium brasiliense</name>
    <dbReference type="NCBI Taxonomy" id="300254"/>
    <lineage>
        <taxon>Eukaryota</taxon>
        <taxon>Fungi</taxon>
        <taxon>Dikarya</taxon>
        <taxon>Ascomycota</taxon>
        <taxon>Pezizomycotina</taxon>
        <taxon>Dothideomycetes</taxon>
        <taxon>Pleosporomycetidae</taxon>
        <taxon>Pleosporales</taxon>
        <taxon>Massarineae</taxon>
        <taxon>Didymosphaeriaceae</taxon>
        <taxon>Paraconiothyrium</taxon>
    </lineage>
</organism>
<protein>
    <recommendedName>
        <fullName evidence="1">Heterokaryon incompatibility domain-containing protein</fullName>
    </recommendedName>
</protein>
<dbReference type="EMBL" id="JAKJXO020000003">
    <property type="protein sequence ID" value="KAL1607660.1"/>
    <property type="molecule type" value="Genomic_DNA"/>
</dbReference>
<dbReference type="InterPro" id="IPR052895">
    <property type="entry name" value="HetReg/Transcr_Mod"/>
</dbReference>
<dbReference type="Proteomes" id="UP001521785">
    <property type="component" value="Unassembled WGS sequence"/>
</dbReference>
<feature type="domain" description="Heterokaryon incompatibility" evidence="1">
    <location>
        <begin position="85"/>
        <end position="218"/>
    </location>
</feature>
<dbReference type="PANTHER" id="PTHR24148">
    <property type="entry name" value="ANKYRIN REPEAT DOMAIN-CONTAINING PROTEIN 39 HOMOLOG-RELATED"/>
    <property type="match status" value="1"/>
</dbReference>
<comment type="caution">
    <text evidence="2">The sequence shown here is derived from an EMBL/GenBank/DDBJ whole genome shotgun (WGS) entry which is preliminary data.</text>
</comment>